<dbReference type="Proteomes" id="UP000546464">
    <property type="component" value="Unassembled WGS sequence"/>
</dbReference>
<comment type="caution">
    <text evidence="2">The sequence shown here is derived from an EMBL/GenBank/DDBJ whole genome shotgun (WGS) entry which is preliminary data.</text>
</comment>
<dbReference type="RefSeq" id="WP_185675696.1">
    <property type="nucleotide sequence ID" value="NZ_JACHVB010000034.1"/>
</dbReference>
<proteinExistence type="predicted"/>
<evidence type="ECO:0000313" key="2">
    <source>
        <dbReference type="EMBL" id="MBC2594728.1"/>
    </source>
</evidence>
<evidence type="ECO:0000313" key="3">
    <source>
        <dbReference type="Proteomes" id="UP000546464"/>
    </source>
</evidence>
<dbReference type="Gene3D" id="2.40.160.60">
    <property type="entry name" value="Outer membrane protein transport protein (OMPP1/FadL/TodX)"/>
    <property type="match status" value="1"/>
</dbReference>
<accession>A0A842HFA8</accession>
<organism evidence="2 3">
    <name type="scientific">Ruficoccus amylovorans</name>
    <dbReference type="NCBI Taxonomy" id="1804625"/>
    <lineage>
        <taxon>Bacteria</taxon>
        <taxon>Pseudomonadati</taxon>
        <taxon>Verrucomicrobiota</taxon>
        <taxon>Opitutia</taxon>
        <taxon>Puniceicoccales</taxon>
        <taxon>Cerasicoccaceae</taxon>
        <taxon>Ruficoccus</taxon>
    </lineage>
</organism>
<dbReference type="EMBL" id="JACHVB010000034">
    <property type="protein sequence ID" value="MBC2594728.1"/>
    <property type="molecule type" value="Genomic_DNA"/>
</dbReference>
<keyword evidence="3" id="KW-1185">Reference proteome</keyword>
<feature type="chain" id="PRO_5032478572" evidence="1">
    <location>
        <begin position="24"/>
        <end position="311"/>
    </location>
</feature>
<evidence type="ECO:0000256" key="1">
    <source>
        <dbReference type="SAM" id="SignalP"/>
    </source>
</evidence>
<sequence>MRLTAKIFAASALLCVAAGTVSAQQLTTSGTFLDIFSPEVPLGLTIGQGVSYTLPSNLKSGATGEMDLLELETTLSYKKGWKDQRLNVTFDYGYSNYNWSNGAPDYFSDVSQLTLSAIYQYQFDASDWGAYVMASGSLGAESGNASLTAGDSYTASFGASYEFFKNFSFSFGVLVISDLEQGVRYWPVAFLEWTINENLRLRSFNGVTLVYDVNADQETVLDFTVQYNSSSFQLNNQYIPTTGTYTNPAVEAQSVTAGVGITHRFGGPFYVRGYVQGDFMREYTFRAYRNKYQTIKAEPGATFGFEIGANF</sequence>
<dbReference type="AlphaFoldDB" id="A0A842HFA8"/>
<gene>
    <name evidence="2" type="ORF">H5P28_10695</name>
</gene>
<name>A0A842HFA8_9BACT</name>
<feature type="signal peptide" evidence="1">
    <location>
        <begin position="1"/>
        <end position="23"/>
    </location>
</feature>
<reference evidence="2 3" key="1">
    <citation type="submission" date="2020-07" db="EMBL/GenBank/DDBJ databases">
        <authorList>
            <person name="Feng X."/>
        </authorList>
    </citation>
    <scope>NUCLEOTIDE SEQUENCE [LARGE SCALE GENOMIC DNA]</scope>
    <source>
        <strain evidence="2 3">JCM31066</strain>
    </source>
</reference>
<keyword evidence="1" id="KW-0732">Signal</keyword>
<protein>
    <submittedName>
        <fullName evidence="2">Uncharacterized protein</fullName>
    </submittedName>
</protein>